<evidence type="ECO:0000256" key="4">
    <source>
        <dbReference type="SAM" id="SignalP"/>
    </source>
</evidence>
<evidence type="ECO:0000256" key="3">
    <source>
        <dbReference type="SAM" id="Phobius"/>
    </source>
</evidence>
<keyword evidence="4" id="KW-0732">Signal</keyword>
<dbReference type="InterPro" id="IPR036179">
    <property type="entry name" value="Ig-like_dom_sf"/>
</dbReference>
<dbReference type="PROSITE" id="PS51257">
    <property type="entry name" value="PROKAR_LIPOPROTEIN"/>
    <property type="match status" value="1"/>
</dbReference>
<feature type="region of interest" description="Disordered" evidence="2">
    <location>
        <begin position="183"/>
        <end position="207"/>
    </location>
</feature>
<dbReference type="InterPro" id="IPR013783">
    <property type="entry name" value="Ig-like_fold"/>
</dbReference>
<evidence type="ECO:0000313" key="7">
    <source>
        <dbReference type="Proteomes" id="UP000518266"/>
    </source>
</evidence>
<proteinExistence type="predicted"/>
<evidence type="ECO:0000259" key="5">
    <source>
        <dbReference type="PROSITE" id="PS50835"/>
    </source>
</evidence>
<feature type="transmembrane region" description="Helical" evidence="3">
    <location>
        <begin position="150"/>
        <end position="171"/>
    </location>
</feature>
<dbReference type="InterPro" id="IPR050380">
    <property type="entry name" value="Immune_Resp_Modulators"/>
</dbReference>
<keyword evidence="3" id="KW-0472">Membrane</keyword>
<dbReference type="PROSITE" id="PS50835">
    <property type="entry name" value="IG_LIKE"/>
    <property type="match status" value="2"/>
</dbReference>
<keyword evidence="3" id="KW-0812">Transmembrane</keyword>
<dbReference type="InterPro" id="IPR007110">
    <property type="entry name" value="Ig-like_dom"/>
</dbReference>
<dbReference type="AlphaFoldDB" id="A0A7J5Y9F1"/>
<evidence type="ECO:0000313" key="6">
    <source>
        <dbReference type="EMBL" id="KAF3845369.1"/>
    </source>
</evidence>
<name>A0A7J5Y9F1_DISMA</name>
<feature type="signal peptide" evidence="4">
    <location>
        <begin position="1"/>
        <end position="20"/>
    </location>
</feature>
<feature type="domain" description="Ig-like" evidence="5">
    <location>
        <begin position="38"/>
        <end position="151"/>
    </location>
</feature>
<organism evidence="6 7">
    <name type="scientific">Dissostichus mawsoni</name>
    <name type="common">Antarctic cod</name>
    <dbReference type="NCBI Taxonomy" id="36200"/>
    <lineage>
        <taxon>Eukaryota</taxon>
        <taxon>Metazoa</taxon>
        <taxon>Chordata</taxon>
        <taxon>Craniata</taxon>
        <taxon>Vertebrata</taxon>
        <taxon>Euteleostomi</taxon>
        <taxon>Actinopterygii</taxon>
        <taxon>Neopterygii</taxon>
        <taxon>Teleostei</taxon>
        <taxon>Neoteleostei</taxon>
        <taxon>Acanthomorphata</taxon>
        <taxon>Eupercaria</taxon>
        <taxon>Perciformes</taxon>
        <taxon>Notothenioidei</taxon>
        <taxon>Nototheniidae</taxon>
        <taxon>Dissostichus</taxon>
    </lineage>
</organism>
<dbReference type="Proteomes" id="UP000518266">
    <property type="component" value="Unassembled WGS sequence"/>
</dbReference>
<dbReference type="Pfam" id="PF07654">
    <property type="entry name" value="C1-set"/>
    <property type="match status" value="2"/>
</dbReference>
<dbReference type="SUPFAM" id="SSF48726">
    <property type="entry name" value="Immunoglobulin"/>
    <property type="match status" value="2"/>
</dbReference>
<feature type="region of interest" description="Disordered" evidence="2">
    <location>
        <begin position="248"/>
        <end position="296"/>
    </location>
</feature>
<keyword evidence="3" id="KW-1133">Transmembrane helix</keyword>
<dbReference type="InterPro" id="IPR003597">
    <property type="entry name" value="Ig_C1-set"/>
</dbReference>
<keyword evidence="7" id="KW-1185">Reference proteome</keyword>
<accession>A0A7J5Y9F1</accession>
<evidence type="ECO:0000256" key="2">
    <source>
        <dbReference type="SAM" id="MobiDB-lite"/>
    </source>
</evidence>
<dbReference type="SMART" id="SM00407">
    <property type="entry name" value="IGc1"/>
    <property type="match status" value="2"/>
</dbReference>
<dbReference type="Gene3D" id="2.60.40.10">
    <property type="entry name" value="Immunoglobulins"/>
    <property type="match status" value="2"/>
</dbReference>
<protein>
    <recommendedName>
        <fullName evidence="5">Ig-like domain-containing protein</fullName>
    </recommendedName>
</protein>
<feature type="compositionally biased region" description="Basic and acidic residues" evidence="2">
    <location>
        <begin position="261"/>
        <end position="284"/>
    </location>
</feature>
<sequence length="520" mass="57332">MIRDILSISLLLLLLSCTVLFKLFAGGVSLGLDVRQSPSELIKPPGDKVQISCSHDRTDYRECSNQKDRKWRKTLVCVASGFYPDHVSVSWQVDPPAVSSSGVATDSSALRGDKTYRISSRLRVSASDWFTEGRKFTCRKYLKTTQAAKLSYVVFIVKSSVYGAGVAFLLWRLQKSSVFKKQSSPPQCVSLPEPPPPPPPQRVAGAAGAAEAGVIRVGAESGVDDQIAVPSSAGVTLFRIKLPSDDFRTRRPSGRTGTPFLEREEGGRGGRERREGEEDSHRDQPMFTLSPETTQGSRAVLPSGTWMLFGAVVIFSCSVLCSSCCSEEAVQIGVEVGQRDVFTESGLKHPIKHRVCLGLDVRQSPSELIKPPGDKVQISCSHDRTDYRECSNQKDRKWRKTLVCVASGFYPDHVSVSWQVDPPAVSSSGVATDSSALRGDKTYRISSRLRVSASDWFTEGRKFTCRKYLKTTQAAKLSYVVFIVKSSVYGAGVAFLLWRLQVEALLCREQRQEVVTEQQI</sequence>
<feature type="chain" id="PRO_5029761968" description="Ig-like domain-containing protein" evidence="4">
    <location>
        <begin position="21"/>
        <end position="520"/>
    </location>
</feature>
<dbReference type="EMBL" id="JAAKFY010000015">
    <property type="protein sequence ID" value="KAF3845369.1"/>
    <property type="molecule type" value="Genomic_DNA"/>
</dbReference>
<reference evidence="6 7" key="1">
    <citation type="submission" date="2020-03" db="EMBL/GenBank/DDBJ databases">
        <title>Dissostichus mawsoni Genome sequencing and assembly.</title>
        <authorList>
            <person name="Park H."/>
        </authorList>
    </citation>
    <scope>NUCLEOTIDE SEQUENCE [LARGE SCALE GENOMIC DNA]</scope>
    <source>
        <strain evidence="6">DM0001</strain>
        <tissue evidence="6">Muscle</tissue>
    </source>
</reference>
<evidence type="ECO:0000256" key="1">
    <source>
        <dbReference type="ARBA" id="ARBA00023319"/>
    </source>
</evidence>
<dbReference type="OrthoDB" id="9049585at2759"/>
<dbReference type="PANTHER" id="PTHR23411">
    <property type="entry name" value="TAPASIN"/>
    <property type="match status" value="1"/>
</dbReference>
<feature type="domain" description="Ig-like" evidence="5">
    <location>
        <begin position="365"/>
        <end position="478"/>
    </location>
</feature>
<comment type="caution">
    <text evidence="6">The sequence shown here is derived from an EMBL/GenBank/DDBJ whole genome shotgun (WGS) entry which is preliminary data.</text>
</comment>
<feature type="compositionally biased region" description="Pro residues" evidence="2">
    <location>
        <begin position="192"/>
        <end position="201"/>
    </location>
</feature>
<keyword evidence="1" id="KW-0393">Immunoglobulin domain</keyword>
<gene>
    <name evidence="6" type="ORF">F7725_008532</name>
</gene>